<reference evidence="1" key="1">
    <citation type="journal article" date="2023" name="G3 (Bethesda)">
        <title>A reference genome for the long-term kleptoplast-retaining sea slug Elysia crispata morphotype clarki.</title>
        <authorList>
            <person name="Eastman K.E."/>
            <person name="Pendleton A.L."/>
            <person name="Shaikh M.A."/>
            <person name="Suttiyut T."/>
            <person name="Ogas R."/>
            <person name="Tomko P."/>
            <person name="Gavelis G."/>
            <person name="Widhalm J.R."/>
            <person name="Wisecaver J.H."/>
        </authorList>
    </citation>
    <scope>NUCLEOTIDE SEQUENCE</scope>
    <source>
        <strain evidence="1">ECLA1</strain>
    </source>
</reference>
<organism evidence="1 2">
    <name type="scientific">Elysia crispata</name>
    <name type="common">lettuce slug</name>
    <dbReference type="NCBI Taxonomy" id="231223"/>
    <lineage>
        <taxon>Eukaryota</taxon>
        <taxon>Metazoa</taxon>
        <taxon>Spiralia</taxon>
        <taxon>Lophotrochozoa</taxon>
        <taxon>Mollusca</taxon>
        <taxon>Gastropoda</taxon>
        <taxon>Heterobranchia</taxon>
        <taxon>Euthyneura</taxon>
        <taxon>Panpulmonata</taxon>
        <taxon>Sacoglossa</taxon>
        <taxon>Placobranchoidea</taxon>
        <taxon>Plakobranchidae</taxon>
        <taxon>Elysia</taxon>
    </lineage>
</organism>
<dbReference type="AlphaFoldDB" id="A0AAE0Z1Z2"/>
<name>A0AAE0Z1Z2_9GAST</name>
<dbReference type="EMBL" id="JAWDGP010004908">
    <property type="protein sequence ID" value="KAK3761349.1"/>
    <property type="molecule type" value="Genomic_DNA"/>
</dbReference>
<evidence type="ECO:0000313" key="1">
    <source>
        <dbReference type="EMBL" id="KAK3761349.1"/>
    </source>
</evidence>
<accession>A0AAE0Z1Z2</accession>
<comment type="caution">
    <text evidence="1">The sequence shown here is derived from an EMBL/GenBank/DDBJ whole genome shotgun (WGS) entry which is preliminary data.</text>
</comment>
<dbReference type="Proteomes" id="UP001283361">
    <property type="component" value="Unassembled WGS sequence"/>
</dbReference>
<evidence type="ECO:0000313" key="2">
    <source>
        <dbReference type="Proteomes" id="UP001283361"/>
    </source>
</evidence>
<sequence>MVEEKTIRDIQKRGVFNTGYAYCLVKLIGLATAAINVCRKGSENSARTRNSTDLIPNIGPNERLAYVVGSAANLVNSCRSSNIVITRHQGLQHLRPRLPTVMSNAFFQCRPRVADQVRVSSVQSVTLRFQSSVRMSSA</sequence>
<protein>
    <submittedName>
        <fullName evidence="1">Uncharacterized protein</fullName>
    </submittedName>
</protein>
<proteinExistence type="predicted"/>
<gene>
    <name evidence="1" type="ORF">RRG08_060917</name>
</gene>
<keyword evidence="2" id="KW-1185">Reference proteome</keyword>